<organism evidence="15 16">
    <name type="scientific">Acidovorax temperans</name>
    <dbReference type="NCBI Taxonomy" id="80878"/>
    <lineage>
        <taxon>Bacteria</taxon>
        <taxon>Pseudomonadati</taxon>
        <taxon>Pseudomonadota</taxon>
        <taxon>Betaproteobacteria</taxon>
        <taxon>Burkholderiales</taxon>
        <taxon>Comamonadaceae</taxon>
        <taxon>Acidovorax</taxon>
    </lineage>
</organism>
<dbReference type="Pfam" id="PF02518">
    <property type="entry name" value="HATPase_c"/>
    <property type="match status" value="1"/>
</dbReference>
<dbReference type="EMBL" id="JXYQ01000002">
    <property type="protein sequence ID" value="KJA12382.1"/>
    <property type="molecule type" value="Genomic_DNA"/>
</dbReference>
<gene>
    <name evidence="15" type="ORF">RP29_00505</name>
</gene>
<evidence type="ECO:0000259" key="14">
    <source>
        <dbReference type="PROSITE" id="PS50113"/>
    </source>
</evidence>
<dbReference type="GO" id="GO:0009927">
    <property type="term" value="F:histidine phosphotransfer kinase activity"/>
    <property type="evidence" value="ECO:0007669"/>
    <property type="project" value="TreeGrafter"/>
</dbReference>
<comment type="caution">
    <text evidence="15">The sequence shown here is derived from an EMBL/GenBank/DDBJ whole genome shotgun (WGS) entry which is preliminary data.</text>
</comment>
<evidence type="ECO:0000256" key="1">
    <source>
        <dbReference type="ARBA" id="ARBA00000085"/>
    </source>
</evidence>
<evidence type="ECO:0000256" key="9">
    <source>
        <dbReference type="ARBA" id="ARBA00058004"/>
    </source>
</evidence>
<proteinExistence type="predicted"/>
<feature type="transmembrane region" description="Helical" evidence="11">
    <location>
        <begin position="73"/>
        <end position="93"/>
    </location>
</feature>
<dbReference type="NCBIfam" id="TIGR00229">
    <property type="entry name" value="sensory_box"/>
    <property type="match status" value="1"/>
</dbReference>
<dbReference type="PRINTS" id="PR00344">
    <property type="entry name" value="BCTRLSENSOR"/>
</dbReference>
<feature type="transmembrane region" description="Helical" evidence="11">
    <location>
        <begin position="21"/>
        <end position="41"/>
    </location>
</feature>
<dbReference type="InterPro" id="IPR035965">
    <property type="entry name" value="PAS-like_dom_sf"/>
</dbReference>
<dbReference type="InterPro" id="IPR013656">
    <property type="entry name" value="PAS_4"/>
</dbReference>
<dbReference type="InterPro" id="IPR003594">
    <property type="entry name" value="HATPase_dom"/>
</dbReference>
<comment type="catalytic activity">
    <reaction evidence="1">
        <text>ATP + protein L-histidine = ADP + protein N-phospho-L-histidine.</text>
        <dbReference type="EC" id="2.7.13.3"/>
    </reaction>
</comment>
<sequence length="572" mass="62594">MPISLPSVISMRAFQIRLLNWILLANVGFSLVLLLLGLTPLIVPPPYWSQVLIGGILLMLALWAIVRTAPQHYVAVSIVMTVAALLLFTYALTKSQANELRALWFLTGIGTGYILLGKRVGIAYTFASLALVLGTNSIQSHPYTQHALIVFTLATLLCSMCFYIFVSHGQRLYKHLSKREQQYRLLTESAEDVIWRLNPDMTVADVSSADERLRGVPAHEVVGRPISAILTAEGAQRLDQALRQKERLAILPLPCKNGEIRWFEMTGRAYFDARGRPAGYHSIGRDVTERVRLESVLQQERQLLEERVKERTSALSVAKQAAEAALRTKTLFLANIGHELRTPMTLIMGMTELALKRAAVADVRPMLQEVQTAAKKLMVLLNDLIDLAALEAHQVPFQQEPLSVPEVAASSVRLIAPLAAQKGLSLELVPAPGLPAQWHLGDAERIQQVLLNLLDNAVKFSHSGAICLELHAQEAGERTTWSLRVIDQGIGIAAADQPRLFTIFEQMDGSATRSFEGAGLGLALCKRLVEGMGGRVGVESELGKGSCFWVELTLPSTPSLGDATPPTGLPPA</sequence>
<dbReference type="PANTHER" id="PTHR43047:SF72">
    <property type="entry name" value="OSMOSENSING HISTIDINE PROTEIN KINASE SLN1"/>
    <property type="match status" value="1"/>
</dbReference>
<keyword evidence="11" id="KW-1133">Transmembrane helix</keyword>
<evidence type="ECO:0000256" key="5">
    <source>
        <dbReference type="ARBA" id="ARBA00022729"/>
    </source>
</evidence>
<keyword evidence="8" id="KW-0843">Virulence</keyword>
<reference evidence="15 16" key="1">
    <citation type="submission" date="2014-12" db="EMBL/GenBank/DDBJ databases">
        <title>Isolation of bacteria from lake water.</title>
        <authorList>
            <person name="Sheng K.-Y."/>
            <person name="Chin P.-S."/>
            <person name="Chan K.-G."/>
            <person name="Tan G.S."/>
        </authorList>
    </citation>
    <scope>NUCLEOTIDE SEQUENCE [LARGE SCALE GENOMIC DNA]</scope>
    <source>
        <strain evidence="15 16">KY4</strain>
    </source>
</reference>
<evidence type="ECO:0000256" key="4">
    <source>
        <dbReference type="ARBA" id="ARBA00022679"/>
    </source>
</evidence>
<evidence type="ECO:0000256" key="2">
    <source>
        <dbReference type="ARBA" id="ARBA00012438"/>
    </source>
</evidence>
<name>A0A0D7KEP0_9BURK</name>
<evidence type="ECO:0000256" key="7">
    <source>
        <dbReference type="ARBA" id="ARBA00023012"/>
    </source>
</evidence>
<feature type="transmembrane region" description="Helical" evidence="11">
    <location>
        <begin position="113"/>
        <end position="134"/>
    </location>
</feature>
<dbReference type="Gene3D" id="1.10.287.130">
    <property type="match status" value="1"/>
</dbReference>
<keyword evidence="5" id="KW-0732">Signal</keyword>
<evidence type="ECO:0000256" key="11">
    <source>
        <dbReference type="SAM" id="Phobius"/>
    </source>
</evidence>
<dbReference type="Pfam" id="PF00512">
    <property type="entry name" value="HisKA"/>
    <property type="match status" value="1"/>
</dbReference>
<dbReference type="GO" id="GO:0000155">
    <property type="term" value="F:phosphorelay sensor kinase activity"/>
    <property type="evidence" value="ECO:0007669"/>
    <property type="project" value="InterPro"/>
</dbReference>
<feature type="transmembrane region" description="Helical" evidence="11">
    <location>
        <begin position="47"/>
        <end position="66"/>
    </location>
</feature>
<dbReference type="InterPro" id="IPR036097">
    <property type="entry name" value="HisK_dim/P_sf"/>
</dbReference>
<keyword evidence="4" id="KW-0808">Transferase</keyword>
<dbReference type="Proteomes" id="UP000032566">
    <property type="component" value="Unassembled WGS sequence"/>
</dbReference>
<dbReference type="InterPro" id="IPR000014">
    <property type="entry name" value="PAS"/>
</dbReference>
<dbReference type="STRING" id="80878.RP29_00505"/>
<evidence type="ECO:0000256" key="8">
    <source>
        <dbReference type="ARBA" id="ARBA00023026"/>
    </source>
</evidence>
<dbReference type="FunFam" id="3.30.565.10:FF:000010">
    <property type="entry name" value="Sensor histidine kinase RcsC"/>
    <property type="match status" value="1"/>
</dbReference>
<evidence type="ECO:0000256" key="6">
    <source>
        <dbReference type="ARBA" id="ARBA00022777"/>
    </source>
</evidence>
<dbReference type="SUPFAM" id="SSF47384">
    <property type="entry name" value="Homodimeric domain of signal transducing histidine kinase"/>
    <property type="match status" value="1"/>
</dbReference>
<dbReference type="PROSITE" id="PS50109">
    <property type="entry name" value="HIS_KIN"/>
    <property type="match status" value="1"/>
</dbReference>
<accession>A0A0D7KEP0</accession>
<keyword evidence="16" id="KW-1185">Reference proteome</keyword>
<evidence type="ECO:0000313" key="16">
    <source>
        <dbReference type="Proteomes" id="UP000032566"/>
    </source>
</evidence>
<evidence type="ECO:0000256" key="3">
    <source>
        <dbReference type="ARBA" id="ARBA00022553"/>
    </source>
</evidence>
<evidence type="ECO:0000313" key="15">
    <source>
        <dbReference type="EMBL" id="KJA12382.1"/>
    </source>
</evidence>
<dbReference type="PROSITE" id="PS50113">
    <property type="entry name" value="PAC"/>
    <property type="match status" value="1"/>
</dbReference>
<feature type="domain" description="PAS" evidence="13">
    <location>
        <begin position="179"/>
        <end position="244"/>
    </location>
</feature>
<keyword evidence="11" id="KW-0812">Transmembrane</keyword>
<dbReference type="PANTHER" id="PTHR43047">
    <property type="entry name" value="TWO-COMPONENT HISTIDINE PROTEIN KINASE"/>
    <property type="match status" value="1"/>
</dbReference>
<dbReference type="PROSITE" id="PS50112">
    <property type="entry name" value="PAS"/>
    <property type="match status" value="1"/>
</dbReference>
<dbReference type="Gene3D" id="3.30.450.20">
    <property type="entry name" value="PAS domain"/>
    <property type="match status" value="1"/>
</dbReference>
<dbReference type="SUPFAM" id="SSF55785">
    <property type="entry name" value="PYP-like sensor domain (PAS domain)"/>
    <property type="match status" value="1"/>
</dbReference>
<comment type="function">
    <text evidence="9">Member of the two-component regulatory system BvgS/BvgA. Phosphorylates BvgA via a four-step phosphorelay in response to environmental signals.</text>
</comment>
<dbReference type="InterPro" id="IPR003661">
    <property type="entry name" value="HisK_dim/P_dom"/>
</dbReference>
<dbReference type="InterPro" id="IPR005467">
    <property type="entry name" value="His_kinase_dom"/>
</dbReference>
<dbReference type="InterPro" id="IPR004358">
    <property type="entry name" value="Sig_transdc_His_kin-like_C"/>
</dbReference>
<dbReference type="InterPro" id="IPR000700">
    <property type="entry name" value="PAS-assoc_C"/>
</dbReference>
<dbReference type="SMART" id="SM00388">
    <property type="entry name" value="HisKA"/>
    <property type="match status" value="1"/>
</dbReference>
<keyword evidence="11" id="KW-0472">Membrane</keyword>
<dbReference type="AlphaFoldDB" id="A0A0D7KEP0"/>
<dbReference type="CDD" id="cd00130">
    <property type="entry name" value="PAS"/>
    <property type="match status" value="1"/>
</dbReference>
<protein>
    <recommendedName>
        <fullName evidence="10">Virulence sensor protein BvgS</fullName>
        <ecNumber evidence="2">2.7.13.3</ecNumber>
    </recommendedName>
</protein>
<evidence type="ECO:0000256" key="10">
    <source>
        <dbReference type="ARBA" id="ARBA00070152"/>
    </source>
</evidence>
<dbReference type="InterPro" id="IPR036890">
    <property type="entry name" value="HATPase_C_sf"/>
</dbReference>
<evidence type="ECO:0000259" key="12">
    <source>
        <dbReference type="PROSITE" id="PS50109"/>
    </source>
</evidence>
<dbReference type="PATRIC" id="fig|80878.5.peg.883"/>
<feature type="domain" description="PAC" evidence="14">
    <location>
        <begin position="244"/>
        <end position="299"/>
    </location>
</feature>
<dbReference type="CDD" id="cd00082">
    <property type="entry name" value="HisKA"/>
    <property type="match status" value="1"/>
</dbReference>
<dbReference type="SUPFAM" id="SSF55874">
    <property type="entry name" value="ATPase domain of HSP90 chaperone/DNA topoisomerase II/histidine kinase"/>
    <property type="match status" value="1"/>
</dbReference>
<evidence type="ECO:0000259" key="13">
    <source>
        <dbReference type="PROSITE" id="PS50112"/>
    </source>
</evidence>
<dbReference type="SMART" id="SM00387">
    <property type="entry name" value="HATPase_c"/>
    <property type="match status" value="1"/>
</dbReference>
<dbReference type="Pfam" id="PF08448">
    <property type="entry name" value="PAS_4"/>
    <property type="match status" value="1"/>
</dbReference>
<dbReference type="GO" id="GO:0005886">
    <property type="term" value="C:plasma membrane"/>
    <property type="evidence" value="ECO:0007669"/>
    <property type="project" value="TreeGrafter"/>
</dbReference>
<dbReference type="OrthoDB" id="9770795at2"/>
<keyword evidence="7" id="KW-0902">Two-component regulatory system</keyword>
<feature type="domain" description="Histidine kinase" evidence="12">
    <location>
        <begin position="335"/>
        <end position="556"/>
    </location>
</feature>
<keyword evidence="3" id="KW-0597">Phosphoprotein</keyword>
<dbReference type="SMART" id="SM00091">
    <property type="entry name" value="PAS"/>
    <property type="match status" value="1"/>
</dbReference>
<dbReference type="EC" id="2.7.13.3" evidence="2"/>
<dbReference type="RefSeq" id="WP_044394749.1">
    <property type="nucleotide sequence ID" value="NZ_JXYQ01000002.1"/>
</dbReference>
<dbReference type="CDD" id="cd16922">
    <property type="entry name" value="HATPase_EvgS-ArcB-TorS-like"/>
    <property type="match status" value="1"/>
</dbReference>
<dbReference type="Gene3D" id="3.30.565.10">
    <property type="entry name" value="Histidine kinase-like ATPase, C-terminal domain"/>
    <property type="match status" value="1"/>
</dbReference>
<feature type="transmembrane region" description="Helical" evidence="11">
    <location>
        <begin position="146"/>
        <end position="166"/>
    </location>
</feature>
<keyword evidence="6" id="KW-0418">Kinase</keyword>